<accession>A0ABN9WGR3</accession>
<protein>
    <recommendedName>
        <fullName evidence="5">RRM domain-containing protein</fullName>
    </recommendedName>
</protein>
<feature type="region of interest" description="Disordered" evidence="1">
    <location>
        <begin position="179"/>
        <end position="221"/>
    </location>
</feature>
<dbReference type="EMBL" id="CAUYUJ010017272">
    <property type="protein sequence ID" value="CAK0873347.1"/>
    <property type="molecule type" value="Genomic_DNA"/>
</dbReference>
<dbReference type="InterPro" id="IPR012677">
    <property type="entry name" value="Nucleotide-bd_a/b_plait_sf"/>
</dbReference>
<name>A0ABN9WGR3_9DINO</name>
<dbReference type="Proteomes" id="UP001189429">
    <property type="component" value="Unassembled WGS sequence"/>
</dbReference>
<sequence length="382" mass="41495">MSSGPQVPMAKLRDEAVQALLQLAVDSFGARNIIVNCHGVQKHLIKISEQVQEHRMRSDQHLPPAGSAAAPMGSWPHDLRVALISEGHVQGHQRSVASSATNAEGAPILQKVACSIYPPSQLALGDPSCGADESLSILSTGPPATGQSDALLAYLAAQARDQLDTQESTLDDYAKKELAYTHEGETKDRDNAQPGEKPRSRKAKAKCNKGKDEAEEPPGAGDTALIVKGIHAKCGRDDVHAMLEGSGFTKAFDLLYVPKDFVNRQNRGYFHVNFREAADAEKFSRMLQSRPSDLAVNWAIANPNSRLVAHRARHQGLYNFVMDLMSGRKFRAENKEYLPWVYLPGSSQNGCPLTKQMAEQLLSSEFHGSDGSPSSSGNEVTM</sequence>
<evidence type="ECO:0000313" key="3">
    <source>
        <dbReference type="EMBL" id="CAK0885647.1"/>
    </source>
</evidence>
<evidence type="ECO:0000256" key="1">
    <source>
        <dbReference type="SAM" id="MobiDB-lite"/>
    </source>
</evidence>
<gene>
    <name evidence="2" type="ORF">PCOR1329_LOCUS58591</name>
    <name evidence="3" type="ORF">PCOR1329_LOCUS67209</name>
</gene>
<proteinExistence type="predicted"/>
<dbReference type="SUPFAM" id="SSF54928">
    <property type="entry name" value="RNA-binding domain, RBD"/>
    <property type="match status" value="1"/>
</dbReference>
<evidence type="ECO:0000313" key="4">
    <source>
        <dbReference type="Proteomes" id="UP001189429"/>
    </source>
</evidence>
<keyword evidence="4" id="KW-1185">Reference proteome</keyword>
<feature type="compositionally biased region" description="Basic residues" evidence="1">
    <location>
        <begin position="199"/>
        <end position="208"/>
    </location>
</feature>
<reference evidence="3" key="1">
    <citation type="submission" date="2023-10" db="EMBL/GenBank/DDBJ databases">
        <authorList>
            <person name="Chen Y."/>
            <person name="Shah S."/>
            <person name="Dougan E. K."/>
            <person name="Thang M."/>
            <person name="Chan C."/>
        </authorList>
    </citation>
    <scope>NUCLEOTIDE SEQUENCE [LARGE SCALE GENOMIC DNA]</scope>
</reference>
<dbReference type="EMBL" id="CAUYUJ010018699">
    <property type="protein sequence ID" value="CAK0885647.1"/>
    <property type="molecule type" value="Genomic_DNA"/>
</dbReference>
<dbReference type="InterPro" id="IPR035979">
    <property type="entry name" value="RBD_domain_sf"/>
</dbReference>
<evidence type="ECO:0000313" key="2">
    <source>
        <dbReference type="EMBL" id="CAK0873347.1"/>
    </source>
</evidence>
<comment type="caution">
    <text evidence="3">The sequence shown here is derived from an EMBL/GenBank/DDBJ whole genome shotgun (WGS) entry which is preliminary data.</text>
</comment>
<feature type="compositionally biased region" description="Basic and acidic residues" evidence="1">
    <location>
        <begin position="179"/>
        <end position="191"/>
    </location>
</feature>
<dbReference type="Gene3D" id="3.30.70.330">
    <property type="match status" value="1"/>
</dbReference>
<organism evidence="3 4">
    <name type="scientific">Prorocentrum cordatum</name>
    <dbReference type="NCBI Taxonomy" id="2364126"/>
    <lineage>
        <taxon>Eukaryota</taxon>
        <taxon>Sar</taxon>
        <taxon>Alveolata</taxon>
        <taxon>Dinophyceae</taxon>
        <taxon>Prorocentrales</taxon>
        <taxon>Prorocentraceae</taxon>
        <taxon>Prorocentrum</taxon>
    </lineage>
</organism>
<evidence type="ECO:0008006" key="5">
    <source>
        <dbReference type="Google" id="ProtNLM"/>
    </source>
</evidence>